<evidence type="ECO:0000313" key="1">
    <source>
        <dbReference type="EMBL" id="KKN11880.1"/>
    </source>
</evidence>
<reference evidence="1" key="1">
    <citation type="journal article" date="2015" name="Nature">
        <title>Complex archaea that bridge the gap between prokaryotes and eukaryotes.</title>
        <authorList>
            <person name="Spang A."/>
            <person name="Saw J.H."/>
            <person name="Jorgensen S.L."/>
            <person name="Zaremba-Niedzwiedzka K."/>
            <person name="Martijn J."/>
            <person name="Lind A.E."/>
            <person name="van Eijk R."/>
            <person name="Schleper C."/>
            <person name="Guy L."/>
            <person name="Ettema T.J."/>
        </authorList>
    </citation>
    <scope>NUCLEOTIDE SEQUENCE</scope>
</reference>
<protein>
    <submittedName>
        <fullName evidence="1">Uncharacterized protein</fullName>
    </submittedName>
</protein>
<accession>A0A0F9MX84</accession>
<proteinExistence type="predicted"/>
<dbReference type="AlphaFoldDB" id="A0A0F9MX84"/>
<name>A0A0F9MX84_9ZZZZ</name>
<comment type="caution">
    <text evidence="1">The sequence shown here is derived from an EMBL/GenBank/DDBJ whole genome shotgun (WGS) entry which is preliminary data.</text>
</comment>
<organism evidence="1">
    <name type="scientific">marine sediment metagenome</name>
    <dbReference type="NCBI Taxonomy" id="412755"/>
    <lineage>
        <taxon>unclassified sequences</taxon>
        <taxon>metagenomes</taxon>
        <taxon>ecological metagenomes</taxon>
    </lineage>
</organism>
<gene>
    <name evidence="1" type="ORF">LCGC14_1022270</name>
</gene>
<dbReference type="EMBL" id="LAZR01004092">
    <property type="protein sequence ID" value="KKN11880.1"/>
    <property type="molecule type" value="Genomic_DNA"/>
</dbReference>
<sequence>MSEHMDFTADYEIRISTTAYVKAERFGEAIDKAMDIVNDSDGHEKTWSYEIVQDNTDLRAQHNELLATCSEALRELNGVKPPEAESDAVRLFRARERLRNAIAEKTSEQPPAGTD</sequence>